<protein>
    <recommendedName>
        <fullName evidence="2">Calcium-activated chloride channel N-terminal domain-containing protein</fullName>
    </recommendedName>
</protein>
<feature type="domain" description="Calcium-activated chloride channel N-terminal" evidence="2">
    <location>
        <begin position="27"/>
        <end position="181"/>
    </location>
</feature>
<dbReference type="Proteomes" id="UP000821853">
    <property type="component" value="Unassembled WGS sequence"/>
</dbReference>
<feature type="signal peptide" evidence="1">
    <location>
        <begin position="1"/>
        <end position="24"/>
    </location>
</feature>
<dbReference type="VEuPathDB" id="VectorBase:HLOH_044544"/>
<proteinExistence type="predicted"/>
<name>A0A9J6GNN4_HAELO</name>
<evidence type="ECO:0000256" key="1">
    <source>
        <dbReference type="SAM" id="SignalP"/>
    </source>
</evidence>
<dbReference type="AlphaFoldDB" id="A0A9J6GNN4"/>
<dbReference type="InterPro" id="IPR013642">
    <property type="entry name" value="CLCA_N"/>
</dbReference>
<accession>A0A9J6GNN4</accession>
<dbReference type="OrthoDB" id="687730at2759"/>
<sequence>MDANVRLPCFLIAWCFWSAVLVCGDVVLRRNGYTGVTIALSPRVSQDRLPDEFAETITQLVDSASKKIYQELSGRAFFEEVTLLIPNSLNASAIAGSIVTVSSRPSFGSAHFWIEPDEGCVFGANPYTLQYGSCGVRGLRTMLPLSHAVQTKGDAMAREWFRLRYGVFSEQPPQDEPMQLPDAAASKHAVLCGSKKPLDVILQSDDFHGVNLGRESSFKKVRLNVVQEAPLRVVVVWNVEAKTFPKVHRIGRLSELCRNSRRPWLQRAPT</sequence>
<gene>
    <name evidence="3" type="ORF">HPB48_002802</name>
</gene>
<evidence type="ECO:0000259" key="2">
    <source>
        <dbReference type="Pfam" id="PF08434"/>
    </source>
</evidence>
<evidence type="ECO:0000313" key="3">
    <source>
        <dbReference type="EMBL" id="KAH9376882.1"/>
    </source>
</evidence>
<dbReference type="EMBL" id="JABSTR010000008">
    <property type="protein sequence ID" value="KAH9376882.1"/>
    <property type="molecule type" value="Genomic_DNA"/>
</dbReference>
<keyword evidence="1" id="KW-0732">Signal</keyword>
<feature type="chain" id="PRO_5039922321" description="Calcium-activated chloride channel N-terminal domain-containing protein" evidence="1">
    <location>
        <begin position="25"/>
        <end position="270"/>
    </location>
</feature>
<organism evidence="3 4">
    <name type="scientific">Haemaphysalis longicornis</name>
    <name type="common">Bush tick</name>
    <dbReference type="NCBI Taxonomy" id="44386"/>
    <lineage>
        <taxon>Eukaryota</taxon>
        <taxon>Metazoa</taxon>
        <taxon>Ecdysozoa</taxon>
        <taxon>Arthropoda</taxon>
        <taxon>Chelicerata</taxon>
        <taxon>Arachnida</taxon>
        <taxon>Acari</taxon>
        <taxon>Parasitiformes</taxon>
        <taxon>Ixodida</taxon>
        <taxon>Ixodoidea</taxon>
        <taxon>Ixodidae</taxon>
        <taxon>Haemaphysalinae</taxon>
        <taxon>Haemaphysalis</taxon>
    </lineage>
</organism>
<evidence type="ECO:0000313" key="4">
    <source>
        <dbReference type="Proteomes" id="UP000821853"/>
    </source>
</evidence>
<comment type="caution">
    <text evidence="3">The sequence shown here is derived from an EMBL/GenBank/DDBJ whole genome shotgun (WGS) entry which is preliminary data.</text>
</comment>
<keyword evidence="4" id="KW-1185">Reference proteome</keyword>
<reference evidence="3 4" key="1">
    <citation type="journal article" date="2020" name="Cell">
        <title>Large-Scale Comparative Analyses of Tick Genomes Elucidate Their Genetic Diversity and Vector Capacities.</title>
        <authorList>
            <consortium name="Tick Genome and Microbiome Consortium (TIGMIC)"/>
            <person name="Jia N."/>
            <person name="Wang J."/>
            <person name="Shi W."/>
            <person name="Du L."/>
            <person name="Sun Y."/>
            <person name="Zhan W."/>
            <person name="Jiang J.F."/>
            <person name="Wang Q."/>
            <person name="Zhang B."/>
            <person name="Ji P."/>
            <person name="Bell-Sakyi L."/>
            <person name="Cui X.M."/>
            <person name="Yuan T.T."/>
            <person name="Jiang B.G."/>
            <person name="Yang W.F."/>
            <person name="Lam T.T."/>
            <person name="Chang Q.C."/>
            <person name="Ding S.J."/>
            <person name="Wang X.J."/>
            <person name="Zhu J.G."/>
            <person name="Ruan X.D."/>
            <person name="Zhao L."/>
            <person name="Wei J.T."/>
            <person name="Ye R.Z."/>
            <person name="Que T.C."/>
            <person name="Du C.H."/>
            <person name="Zhou Y.H."/>
            <person name="Cheng J.X."/>
            <person name="Dai P.F."/>
            <person name="Guo W.B."/>
            <person name="Han X.H."/>
            <person name="Huang E.J."/>
            <person name="Li L.F."/>
            <person name="Wei W."/>
            <person name="Gao Y.C."/>
            <person name="Liu J.Z."/>
            <person name="Shao H.Z."/>
            <person name="Wang X."/>
            <person name="Wang C.C."/>
            <person name="Yang T.C."/>
            <person name="Huo Q.B."/>
            <person name="Li W."/>
            <person name="Chen H.Y."/>
            <person name="Chen S.E."/>
            <person name="Zhou L.G."/>
            <person name="Ni X.B."/>
            <person name="Tian J.H."/>
            <person name="Sheng Y."/>
            <person name="Liu T."/>
            <person name="Pan Y.S."/>
            <person name="Xia L.Y."/>
            <person name="Li J."/>
            <person name="Zhao F."/>
            <person name="Cao W.C."/>
        </authorList>
    </citation>
    <scope>NUCLEOTIDE SEQUENCE [LARGE SCALE GENOMIC DNA]</scope>
    <source>
        <strain evidence="3">HaeL-2018</strain>
    </source>
</reference>
<dbReference type="Pfam" id="PF08434">
    <property type="entry name" value="CLCA"/>
    <property type="match status" value="1"/>
</dbReference>